<feature type="non-terminal residue" evidence="4">
    <location>
        <position position="134"/>
    </location>
</feature>
<dbReference type="PROSITE" id="PS50014">
    <property type="entry name" value="BROMODOMAIN_2"/>
    <property type="match status" value="1"/>
</dbReference>
<dbReference type="SMART" id="SM00297">
    <property type="entry name" value="BROMO"/>
    <property type="match status" value="1"/>
</dbReference>
<comment type="caution">
    <text evidence="4">The sequence shown here is derived from an EMBL/GenBank/DDBJ whole genome shotgun (WGS) entry which is preliminary data.</text>
</comment>
<dbReference type="InterPro" id="IPR011011">
    <property type="entry name" value="Znf_FYVE_PHD"/>
</dbReference>
<protein>
    <recommendedName>
        <fullName evidence="3">Bromo domain-containing protein</fullName>
    </recommendedName>
</protein>
<organism evidence="4 5">
    <name type="scientific">Adineta ricciae</name>
    <name type="common">Rotifer</name>
    <dbReference type="NCBI Taxonomy" id="249248"/>
    <lineage>
        <taxon>Eukaryota</taxon>
        <taxon>Metazoa</taxon>
        <taxon>Spiralia</taxon>
        <taxon>Gnathifera</taxon>
        <taxon>Rotifera</taxon>
        <taxon>Eurotatoria</taxon>
        <taxon>Bdelloidea</taxon>
        <taxon>Adinetida</taxon>
        <taxon>Adinetidae</taxon>
        <taxon>Adineta</taxon>
    </lineage>
</organism>
<sequence length="134" mass="15642">HGSCVNITPEDAEKFEVYVCPRCSTEKKQEFLNKPITGETRKKLLDLIDQLLAHQMSWPFQKPVDVKDVPNYYKIIKDPMDLTTLKTKVLSNKFKTICDFIRDVNKIFNNCRQFNAIDSTFSQCANVVDNFFRQ</sequence>
<dbReference type="GO" id="GO:0006357">
    <property type="term" value="P:regulation of transcription by RNA polymerase II"/>
    <property type="evidence" value="ECO:0007669"/>
    <property type="project" value="InterPro"/>
</dbReference>
<dbReference type="SUPFAM" id="SSF47370">
    <property type="entry name" value="Bromodomain"/>
    <property type="match status" value="1"/>
</dbReference>
<keyword evidence="5" id="KW-1185">Reference proteome</keyword>
<dbReference type="PRINTS" id="PR00503">
    <property type="entry name" value="BROMODOMAIN"/>
</dbReference>
<evidence type="ECO:0000256" key="2">
    <source>
        <dbReference type="PROSITE-ProRule" id="PRU00035"/>
    </source>
</evidence>
<dbReference type="Gene3D" id="3.30.40.10">
    <property type="entry name" value="Zinc/RING finger domain, C3HC4 (zinc finger)"/>
    <property type="match status" value="1"/>
</dbReference>
<dbReference type="Proteomes" id="UP000663828">
    <property type="component" value="Unassembled WGS sequence"/>
</dbReference>
<dbReference type="InterPro" id="IPR038028">
    <property type="entry name" value="BPTF"/>
</dbReference>
<feature type="domain" description="Bromo" evidence="3">
    <location>
        <begin position="52"/>
        <end position="122"/>
    </location>
</feature>
<dbReference type="SUPFAM" id="SSF57903">
    <property type="entry name" value="FYVE/PHD zinc finger"/>
    <property type="match status" value="1"/>
</dbReference>
<gene>
    <name evidence="4" type="ORF">XAT740_LOCUS63832</name>
</gene>
<evidence type="ECO:0000256" key="1">
    <source>
        <dbReference type="ARBA" id="ARBA00023117"/>
    </source>
</evidence>
<keyword evidence="1 2" id="KW-0103">Bromodomain</keyword>
<dbReference type="GO" id="GO:0000978">
    <property type="term" value="F:RNA polymerase II cis-regulatory region sequence-specific DNA binding"/>
    <property type="evidence" value="ECO:0007669"/>
    <property type="project" value="TreeGrafter"/>
</dbReference>
<dbReference type="EMBL" id="CAJNOR010020581">
    <property type="protein sequence ID" value="CAF1690653.1"/>
    <property type="molecule type" value="Genomic_DNA"/>
</dbReference>
<dbReference type="PANTHER" id="PTHR45975">
    <property type="entry name" value="NUCLEOSOME-REMODELING FACTOR SUBUNIT BPTF"/>
    <property type="match status" value="1"/>
</dbReference>
<dbReference type="Pfam" id="PF00439">
    <property type="entry name" value="Bromodomain"/>
    <property type="match status" value="1"/>
</dbReference>
<name>A0A816HVD2_ADIRI</name>
<evidence type="ECO:0000313" key="4">
    <source>
        <dbReference type="EMBL" id="CAF1690653.1"/>
    </source>
</evidence>
<accession>A0A816HVD2</accession>
<dbReference type="InterPro" id="IPR036427">
    <property type="entry name" value="Bromodomain-like_sf"/>
</dbReference>
<feature type="non-terminal residue" evidence="4">
    <location>
        <position position="1"/>
    </location>
</feature>
<dbReference type="InterPro" id="IPR013083">
    <property type="entry name" value="Znf_RING/FYVE/PHD"/>
</dbReference>
<proteinExistence type="predicted"/>
<dbReference type="PANTHER" id="PTHR45975:SF2">
    <property type="entry name" value="NUCLEOSOME-REMODELING FACTOR SUBUNIT BPTF"/>
    <property type="match status" value="1"/>
</dbReference>
<dbReference type="GO" id="GO:0016589">
    <property type="term" value="C:NURF complex"/>
    <property type="evidence" value="ECO:0007669"/>
    <property type="project" value="InterPro"/>
</dbReference>
<dbReference type="AlphaFoldDB" id="A0A816HVD2"/>
<reference evidence="4" key="1">
    <citation type="submission" date="2021-02" db="EMBL/GenBank/DDBJ databases">
        <authorList>
            <person name="Nowell W R."/>
        </authorList>
    </citation>
    <scope>NUCLEOTIDE SEQUENCE</scope>
</reference>
<dbReference type="Gene3D" id="1.20.920.10">
    <property type="entry name" value="Bromodomain-like"/>
    <property type="match status" value="1"/>
</dbReference>
<dbReference type="InterPro" id="IPR001487">
    <property type="entry name" value="Bromodomain"/>
</dbReference>
<evidence type="ECO:0000313" key="5">
    <source>
        <dbReference type="Proteomes" id="UP000663828"/>
    </source>
</evidence>
<evidence type="ECO:0000259" key="3">
    <source>
        <dbReference type="PROSITE" id="PS50014"/>
    </source>
</evidence>